<dbReference type="Pfam" id="PF13460">
    <property type="entry name" value="NAD_binding_10"/>
    <property type="match status" value="1"/>
</dbReference>
<name>A0A4Q0PBS2_9FLAO</name>
<dbReference type="EMBL" id="QOVM01000001">
    <property type="protein sequence ID" value="RXG24224.1"/>
    <property type="molecule type" value="Genomic_DNA"/>
</dbReference>
<evidence type="ECO:0000259" key="1">
    <source>
        <dbReference type="Pfam" id="PF13460"/>
    </source>
</evidence>
<evidence type="ECO:0000313" key="2">
    <source>
        <dbReference type="EMBL" id="RXG24224.1"/>
    </source>
</evidence>
<dbReference type="RefSeq" id="WP_128755977.1">
    <property type="nucleotide sequence ID" value="NZ_QOVM01000001.1"/>
</dbReference>
<dbReference type="Gene3D" id="3.40.50.720">
    <property type="entry name" value="NAD(P)-binding Rossmann-like Domain"/>
    <property type="match status" value="1"/>
</dbReference>
<dbReference type="Proteomes" id="UP000289238">
    <property type="component" value="Unassembled WGS sequence"/>
</dbReference>
<keyword evidence="3" id="KW-1185">Reference proteome</keyword>
<dbReference type="InterPro" id="IPR036291">
    <property type="entry name" value="NAD(P)-bd_dom_sf"/>
</dbReference>
<dbReference type="InterPro" id="IPR016040">
    <property type="entry name" value="NAD(P)-bd_dom"/>
</dbReference>
<protein>
    <submittedName>
        <fullName evidence="2">NAD-dependent epimerase/dehydratase family protein</fullName>
    </submittedName>
</protein>
<comment type="caution">
    <text evidence="2">The sequence shown here is derived from an EMBL/GenBank/DDBJ whole genome shotgun (WGS) entry which is preliminary data.</text>
</comment>
<feature type="domain" description="NAD(P)-binding" evidence="1">
    <location>
        <begin position="9"/>
        <end position="137"/>
    </location>
</feature>
<dbReference type="OrthoDB" id="9798632at2"/>
<reference evidence="2 3" key="1">
    <citation type="submission" date="2018-07" db="EMBL/GenBank/DDBJ databases">
        <title>Leeuwenhoekiella genomics.</title>
        <authorList>
            <person name="Tahon G."/>
            <person name="Willems A."/>
        </authorList>
    </citation>
    <scope>NUCLEOTIDE SEQUENCE [LARGE SCALE GENOMIC DNA]</scope>
    <source>
        <strain evidence="2 3">LMG 22550</strain>
    </source>
</reference>
<organism evidence="2 3">
    <name type="scientific">Leeuwenhoekiella aequorea</name>
    <dbReference type="NCBI Taxonomy" id="283736"/>
    <lineage>
        <taxon>Bacteria</taxon>
        <taxon>Pseudomonadati</taxon>
        <taxon>Bacteroidota</taxon>
        <taxon>Flavobacteriia</taxon>
        <taxon>Flavobacteriales</taxon>
        <taxon>Flavobacteriaceae</taxon>
        <taxon>Leeuwenhoekiella</taxon>
    </lineage>
</organism>
<dbReference type="PANTHER" id="PTHR14097:SF7">
    <property type="entry name" value="OXIDOREDUCTASE HTATIP2"/>
    <property type="match status" value="1"/>
</dbReference>
<evidence type="ECO:0000313" key="3">
    <source>
        <dbReference type="Proteomes" id="UP000289238"/>
    </source>
</evidence>
<dbReference type="AlphaFoldDB" id="A0A4Q0PBS2"/>
<dbReference type="PANTHER" id="PTHR14097">
    <property type="entry name" value="OXIDOREDUCTASE HTATIP2"/>
    <property type="match status" value="1"/>
</dbReference>
<accession>A0A4Q0PBS2</accession>
<sequence>MGKTAILLGITGLIGNALAKNILEDSRYDKLISFHRRKSGIVHPKLEEHIVDLFDLEKYAEQFKGDVVFCCIGTTQAKTDDKETYKKIDYGIPVAAAKLSAYNNIPKFIAISALGANPSSSVFYNKTKGEMERDVLKQNVNETYFLQPSLLAGYREEQRILEKLAIGAFKVLNPLLIGPLKKYQSIKPEPIVATMQYLAFNTYSEIRIESDEIKKIAN</sequence>
<gene>
    <name evidence="2" type="ORF">DSM00_8</name>
</gene>
<proteinExistence type="predicted"/>
<dbReference type="SUPFAM" id="SSF51735">
    <property type="entry name" value="NAD(P)-binding Rossmann-fold domains"/>
    <property type="match status" value="1"/>
</dbReference>